<dbReference type="Gene3D" id="3.40.50.150">
    <property type="entry name" value="Vaccinia Virus protein VP39"/>
    <property type="match status" value="1"/>
</dbReference>
<dbReference type="InterPro" id="IPR029063">
    <property type="entry name" value="SAM-dependent_MTases_sf"/>
</dbReference>
<reference evidence="3" key="1">
    <citation type="submission" date="2023-08" db="EMBL/GenBank/DDBJ databases">
        <authorList>
            <person name="Chen Y."/>
            <person name="Shah S."/>
            <person name="Dougan E. K."/>
            <person name="Thang M."/>
            <person name="Chan C."/>
        </authorList>
    </citation>
    <scope>NUCLEOTIDE SEQUENCE</scope>
</reference>
<accession>A0AA36JM45</accession>
<dbReference type="Pfam" id="PF13812">
    <property type="entry name" value="PPR_3"/>
    <property type="match status" value="1"/>
</dbReference>
<feature type="compositionally biased region" description="Basic and acidic residues" evidence="2">
    <location>
        <begin position="751"/>
        <end position="771"/>
    </location>
</feature>
<keyword evidence="1" id="KW-0677">Repeat</keyword>
<evidence type="ECO:0000313" key="3">
    <source>
        <dbReference type="EMBL" id="CAJ1408768.1"/>
    </source>
</evidence>
<comment type="caution">
    <text evidence="3">The sequence shown here is derived from an EMBL/GenBank/DDBJ whole genome shotgun (WGS) entry which is preliminary data.</text>
</comment>
<dbReference type="GO" id="GO:0008649">
    <property type="term" value="F:rRNA methyltransferase activity"/>
    <property type="evidence" value="ECO:0007669"/>
    <property type="project" value="InterPro"/>
</dbReference>
<protein>
    <recommendedName>
        <fullName evidence="5">Pentatricopeptide repeat-containing protein, chloroplastic</fullName>
    </recommendedName>
</protein>
<dbReference type="AlphaFoldDB" id="A0AA36JM45"/>
<dbReference type="GO" id="GO:0070475">
    <property type="term" value="P:rRNA base methylation"/>
    <property type="evidence" value="ECO:0007669"/>
    <property type="project" value="InterPro"/>
</dbReference>
<dbReference type="Pfam" id="PF04378">
    <property type="entry name" value="RsmJ"/>
    <property type="match status" value="1"/>
</dbReference>
<dbReference type="Gene3D" id="1.25.40.10">
    <property type="entry name" value="Tetratricopeptide repeat domain"/>
    <property type="match status" value="3"/>
</dbReference>
<gene>
    <name evidence="3" type="ORF">EVOR1521_LOCUS30026</name>
</gene>
<feature type="region of interest" description="Disordered" evidence="2">
    <location>
        <begin position="688"/>
        <end position="771"/>
    </location>
</feature>
<dbReference type="SUPFAM" id="SSF53335">
    <property type="entry name" value="S-adenosyl-L-methionine-dependent methyltransferases"/>
    <property type="match status" value="1"/>
</dbReference>
<name>A0AA36JM45_9DINO</name>
<dbReference type="EMBL" id="CAUJNA010003731">
    <property type="protein sequence ID" value="CAJ1408768.1"/>
    <property type="molecule type" value="Genomic_DNA"/>
</dbReference>
<dbReference type="PANTHER" id="PTHR47942:SF63">
    <property type="entry name" value="PENTATRICOPEPTIDE REPEAT-CONTAINING PROTEIN"/>
    <property type="match status" value="1"/>
</dbReference>
<dbReference type="InterPro" id="IPR051222">
    <property type="entry name" value="PPR/CCM1_RNA-binding"/>
</dbReference>
<keyword evidence="4" id="KW-1185">Reference proteome</keyword>
<dbReference type="InterPro" id="IPR007473">
    <property type="entry name" value="RlmJ"/>
</dbReference>
<dbReference type="Proteomes" id="UP001178507">
    <property type="component" value="Unassembled WGS sequence"/>
</dbReference>
<evidence type="ECO:0008006" key="5">
    <source>
        <dbReference type="Google" id="ProtNLM"/>
    </source>
</evidence>
<dbReference type="InterPro" id="IPR011990">
    <property type="entry name" value="TPR-like_helical_dom_sf"/>
</dbReference>
<organism evidence="3 4">
    <name type="scientific">Effrenium voratum</name>
    <dbReference type="NCBI Taxonomy" id="2562239"/>
    <lineage>
        <taxon>Eukaryota</taxon>
        <taxon>Sar</taxon>
        <taxon>Alveolata</taxon>
        <taxon>Dinophyceae</taxon>
        <taxon>Suessiales</taxon>
        <taxon>Symbiodiniaceae</taxon>
        <taxon>Effrenium</taxon>
    </lineage>
</organism>
<dbReference type="InterPro" id="IPR002885">
    <property type="entry name" value="PPR_rpt"/>
</dbReference>
<evidence type="ECO:0000313" key="4">
    <source>
        <dbReference type="Proteomes" id="UP001178507"/>
    </source>
</evidence>
<evidence type="ECO:0000256" key="1">
    <source>
        <dbReference type="ARBA" id="ARBA00022737"/>
    </source>
</evidence>
<proteinExistence type="predicted"/>
<dbReference type="PANTHER" id="PTHR47942">
    <property type="entry name" value="TETRATRICOPEPTIDE REPEAT (TPR)-LIKE SUPERFAMILY PROTEIN-RELATED"/>
    <property type="match status" value="1"/>
</dbReference>
<sequence>MTAAANPGLDRRHGTLAILRRVKQRALSAKQLTGVLRQLSSGDVFTAFQVLEALELQGDVNQIHRNVVATAATRASRWQLALQLFNPKADVVGYSAAMDACVVGSLWRRALELFNLSRKLPPDIVMVSAAIDACDVGGHWQAALGFLRLMPDWRLCPNQITYTKLLRLLPWPTALALLFGHAPMGAVAFGAAVAACGAQNAWRAAVALLGAMPGHAAPNAAVFNAAIKAAAAEWRVAVALFGSMRQHDVPPNAITCTSLLHALGDDRWPRAVALLSEMRSLQVADNIISWNSLLHALSSSSSAPWQLAVASFAELRGRRLRPDSGTFAPLLRAMGGQWRRALALWAAIPEHQVEMDVLCCSAAMTACQNNWQVVLVLLDSLPSLSLAADATACTSAIASCGQCAQWQAALAVVSSMPERRVSANSITYAASVTALANAGCWSLVLQLVEEMAAQDLHSFSESKYDHTVQAGSLLDVFKHTVLVGLLQQMCADSEPMIFIDTHAGRGIYDLQVDEGPLNFQRGISQLLHADSAAMAWGYRYAVARHASGARYPGSAALGAQWLRPQDSAMVFEISHRMCAELAHNLQHISAAHIDVVCGDSYRLLLQHRSLHGKGLILIDPPCDPYDLYMAWSLCLVKHVLKHWSGFSIIMWYPCLGQSQLQGLYSQAIALDVGDVLVAEFGTSGTVSLERSGATDASRKALRSRGAQRKPGITWTQELGRQRPASAERRHPEAKRRHPGHDHGKGATPPGWDHRAEAKDGPKYRAEFLGRR</sequence>
<evidence type="ECO:0000256" key="2">
    <source>
        <dbReference type="SAM" id="MobiDB-lite"/>
    </source>
</evidence>